<evidence type="ECO:0000313" key="1">
    <source>
        <dbReference type="EMBL" id="QJA72684.1"/>
    </source>
</evidence>
<dbReference type="PROSITE" id="PS51257">
    <property type="entry name" value="PROKAR_LIPOPROTEIN"/>
    <property type="match status" value="1"/>
</dbReference>
<dbReference type="AlphaFoldDB" id="A0A6M3JRL2"/>
<gene>
    <name evidence="1" type="ORF">MM415A02643_0002</name>
</gene>
<organism evidence="1">
    <name type="scientific">viral metagenome</name>
    <dbReference type="NCBI Taxonomy" id="1070528"/>
    <lineage>
        <taxon>unclassified sequences</taxon>
        <taxon>metagenomes</taxon>
        <taxon>organismal metagenomes</taxon>
    </lineage>
</organism>
<evidence type="ECO:0008006" key="2">
    <source>
        <dbReference type="Google" id="ProtNLM"/>
    </source>
</evidence>
<dbReference type="EMBL" id="MT141971">
    <property type="protein sequence ID" value="QJA72684.1"/>
    <property type="molecule type" value="Genomic_DNA"/>
</dbReference>
<name>A0A6M3JRL2_9ZZZZ</name>
<sequence length="136" mass="15053">MKKLFIVVVALAFLSGCATLGWKPTEDQLQKYEQDLRAANLTEAGLFIVFDSLCVSAVLDAKSCVIGYAADAEWDAAYTLAMKAIADYRAGTTDEEMMKKYFNEAMKSVDRIVKLIKDIIGKQPMAVKFKSLAPKK</sequence>
<protein>
    <recommendedName>
        <fullName evidence="2">Lipoprotein</fullName>
    </recommendedName>
</protein>
<accession>A0A6M3JRL2</accession>
<reference evidence="1" key="1">
    <citation type="submission" date="2020-03" db="EMBL/GenBank/DDBJ databases">
        <title>The deep terrestrial virosphere.</title>
        <authorList>
            <person name="Holmfeldt K."/>
            <person name="Nilsson E."/>
            <person name="Simone D."/>
            <person name="Lopez-Fernandez M."/>
            <person name="Wu X."/>
            <person name="de Brujin I."/>
            <person name="Lundin D."/>
            <person name="Andersson A."/>
            <person name="Bertilsson S."/>
            <person name="Dopson M."/>
        </authorList>
    </citation>
    <scope>NUCLEOTIDE SEQUENCE</scope>
    <source>
        <strain evidence="1">MM415A02643</strain>
    </source>
</reference>
<proteinExistence type="predicted"/>